<evidence type="ECO:0000256" key="1">
    <source>
        <dbReference type="SAM" id="MobiDB-lite"/>
    </source>
</evidence>
<gene>
    <name evidence="2" type="ORF">CCMP2556_LOCUS9487</name>
</gene>
<dbReference type="SUPFAM" id="SSF53098">
    <property type="entry name" value="Ribonuclease H-like"/>
    <property type="match status" value="1"/>
</dbReference>
<organism evidence="2 3">
    <name type="scientific">Durusdinium trenchii</name>
    <dbReference type="NCBI Taxonomy" id="1381693"/>
    <lineage>
        <taxon>Eukaryota</taxon>
        <taxon>Sar</taxon>
        <taxon>Alveolata</taxon>
        <taxon>Dinophyceae</taxon>
        <taxon>Suessiales</taxon>
        <taxon>Symbiodiniaceae</taxon>
        <taxon>Durusdinium</taxon>
    </lineage>
</organism>
<accession>A0ABP0J3T4</accession>
<evidence type="ECO:0000313" key="3">
    <source>
        <dbReference type="Proteomes" id="UP001642484"/>
    </source>
</evidence>
<comment type="caution">
    <text evidence="2">The sequence shown here is derived from an EMBL/GenBank/DDBJ whole genome shotgun (WGS) entry which is preliminary data.</text>
</comment>
<dbReference type="EMBL" id="CAXAMN010004414">
    <property type="protein sequence ID" value="CAK9009013.1"/>
    <property type="molecule type" value="Genomic_DNA"/>
</dbReference>
<dbReference type="Proteomes" id="UP001642484">
    <property type="component" value="Unassembled WGS sequence"/>
</dbReference>
<keyword evidence="3" id="KW-1185">Reference proteome</keyword>
<protein>
    <recommendedName>
        <fullName evidence="4">Copia protein</fullName>
    </recommendedName>
</protein>
<feature type="compositionally biased region" description="Low complexity" evidence="1">
    <location>
        <begin position="456"/>
        <end position="481"/>
    </location>
</feature>
<proteinExistence type="predicted"/>
<evidence type="ECO:0000313" key="2">
    <source>
        <dbReference type="EMBL" id="CAK9009013.1"/>
    </source>
</evidence>
<feature type="region of interest" description="Disordered" evidence="1">
    <location>
        <begin position="392"/>
        <end position="506"/>
    </location>
</feature>
<dbReference type="InterPro" id="IPR036397">
    <property type="entry name" value="RNaseH_sf"/>
</dbReference>
<evidence type="ECO:0008006" key="4">
    <source>
        <dbReference type="Google" id="ProtNLM"/>
    </source>
</evidence>
<sequence>MKRGAHVVLENPRGSLAWALPELVQFVEKPKKPNIETVDFDQCAFNLRSALGFLHRKSTRIATSSSCVADELQGMKCSKDHLHQPVIGGSKITSRAGHYRVALAKAIVKGLEKQFHEDFGKCREVLAVDGAEEIQSDDEGANQVMDPFESESEISSDGDQVTPEARIPSSIKLAVKRLHENTGHRSNRRLARALVLSGAPKEVVMAAKMLRCSLCDEKKRPKSRRPSSLPTPKDVSDQVHIDIFECSDILEQRFYVVHAIDWTSRFQMAEALETKDSNSIVRWFQERWMSIFGPPRVPVADQGDIVYFWRESKYNSKTAPSKKRLSLKRWHGPALLVALEGHNAGYVSFKGQLSKCARENLRSASSMEQISADVWHDAIRDCVDAALHDVRRQRSEDEGPVQALPSESAPPKTPRPALLAVPESKPLTDDLPPVEPGELMQALDTGSHHYGSELPASSLSRRASAMSSAARALSRQASSAAPGTPVPPLITGASQSPGTPPLSARMEASIESARELEESMSRKRSAEVEAESLREGAAFEAHVTSTVTQNVLQAKNDLLRKYVKAHKDDVAPPNEQLSVFEDTLEADIHKGEMHPLKAIQQQVERDKRHPELLEVNDHGSWSGKWPLPSRSSWTAHYGQLENMRLGWERRSMDAAQWFLKDTNGALEGIVVSHVDDLLMAGSNRAHTTLEALGKELGFGSLETGQFTYCGKLVQQHPDKSIEVSMRAYHENMQPVSIPVPRKKQLDAQLTPAEHRQLRAILGSLQWLVAQVRWDMGYQLSVLQGEPPLVKTLLKANALVKLMKQDPGFKLRFGPMSLDGAGILVVTDASLGNVTRSGGSDGTIFTKVFSQSAYLVLVGDKDLMEGREGKFGVLDARSHRLGRVCRSTFGAELLGSEEAFDAGLFCR</sequence>
<dbReference type="InterPro" id="IPR012337">
    <property type="entry name" value="RNaseH-like_sf"/>
</dbReference>
<name>A0ABP0J3T4_9DINO</name>
<feature type="non-terminal residue" evidence="2">
    <location>
        <position position="906"/>
    </location>
</feature>
<dbReference type="Gene3D" id="3.30.420.10">
    <property type="entry name" value="Ribonuclease H-like superfamily/Ribonuclease H"/>
    <property type="match status" value="1"/>
</dbReference>
<reference evidence="2 3" key="1">
    <citation type="submission" date="2024-02" db="EMBL/GenBank/DDBJ databases">
        <authorList>
            <person name="Chen Y."/>
            <person name="Shah S."/>
            <person name="Dougan E. K."/>
            <person name="Thang M."/>
            <person name="Chan C."/>
        </authorList>
    </citation>
    <scope>NUCLEOTIDE SEQUENCE [LARGE SCALE GENOMIC DNA]</scope>
</reference>